<evidence type="ECO:0000256" key="1">
    <source>
        <dbReference type="SAM" id="MobiDB-lite"/>
    </source>
</evidence>
<dbReference type="PANTHER" id="PTHR15629:SF8">
    <property type="entry name" value="DUF500 DOMAIN PROTEIN (AFU_ORTHOLOGUE AFUA_5G07310)"/>
    <property type="match status" value="1"/>
</dbReference>
<feature type="compositionally biased region" description="Low complexity" evidence="1">
    <location>
        <begin position="437"/>
        <end position="451"/>
    </location>
</feature>
<feature type="compositionally biased region" description="Polar residues" evidence="1">
    <location>
        <begin position="457"/>
        <end position="476"/>
    </location>
</feature>
<dbReference type="InterPro" id="IPR051702">
    <property type="entry name" value="SH3_domain_YSC84-like"/>
</dbReference>
<evidence type="ECO:0000313" key="3">
    <source>
        <dbReference type="EMBL" id="PGH03024.1"/>
    </source>
</evidence>
<dbReference type="GO" id="GO:0035091">
    <property type="term" value="F:phosphatidylinositol binding"/>
    <property type="evidence" value="ECO:0007669"/>
    <property type="project" value="TreeGrafter"/>
</dbReference>
<comment type="caution">
    <text evidence="3">The sequence shown here is derived from an EMBL/GenBank/DDBJ whole genome shotgun (WGS) entry which is preliminary data.</text>
</comment>
<organism evidence="3 4">
    <name type="scientific">Blastomyces parvus</name>
    <dbReference type="NCBI Taxonomy" id="2060905"/>
    <lineage>
        <taxon>Eukaryota</taxon>
        <taxon>Fungi</taxon>
        <taxon>Dikarya</taxon>
        <taxon>Ascomycota</taxon>
        <taxon>Pezizomycotina</taxon>
        <taxon>Eurotiomycetes</taxon>
        <taxon>Eurotiomycetidae</taxon>
        <taxon>Onygenales</taxon>
        <taxon>Ajellomycetaceae</taxon>
        <taxon>Blastomyces</taxon>
    </lineage>
</organism>
<dbReference type="Proteomes" id="UP000224080">
    <property type="component" value="Unassembled WGS sequence"/>
</dbReference>
<feature type="compositionally biased region" description="Basic and acidic residues" evidence="1">
    <location>
        <begin position="86"/>
        <end position="106"/>
    </location>
</feature>
<dbReference type="CDD" id="cd11524">
    <property type="entry name" value="SYLF"/>
    <property type="match status" value="1"/>
</dbReference>
<dbReference type="Pfam" id="PF04366">
    <property type="entry name" value="Ysc84"/>
    <property type="match status" value="1"/>
</dbReference>
<feature type="region of interest" description="Disordered" evidence="1">
    <location>
        <begin position="381"/>
        <end position="749"/>
    </location>
</feature>
<dbReference type="AlphaFoldDB" id="A0A2B7WUH0"/>
<dbReference type="STRING" id="2060905.A0A2B7WUH0"/>
<feature type="domain" description="Ysc84 actin-binding" evidence="2">
    <location>
        <begin position="170"/>
        <end position="295"/>
    </location>
</feature>
<sequence>MSNSKWEKTKVYSKRGFDKAYKTIDKLGPPLNRLSNKLGAEAFWPTTIDKESDKAARILRSFCKDGFYAPVDDESEEVNGSGSRASPEERAGGYKNIDEDNKKGVIDKPTGKQRVVKKIPAAVIKQAKGLAIFTAMRTGLWFSGSGGGGILVARIKETGEWSPPSGIMMHTVGLGFLAGVDIYDCVVVINTYEALEAFKAVRCTLGGELSAVAGPFGVGGVVDSEVHKRRAPVWTYLKSRGVYAGVQIDGTIVIERTDENERFYGERIRAADILAGKAKHPPASIGTLMETIKAAQGDTDVDEAMLPPAGEAPGDADIETDMFGIPPPDDPDPFGVKALEREGVMIREAGTKRIPSTDMFEFRPSPTSPLYNRFSRLSMESSQRASWRTSGQSTASTDRATQTEDFMDEPTPAVPISSSRSSSDNIPISDRDNSTRTQCTTPPQENTPPTTRGSLVIQDQSLPGGTSKGRPTSPTFTRARLVTITKLTHPPVPPRNTARISSASGSSSGTSERETESPIEGYEDVEIDEVHGRSNDDGICTKPNSVGEGASSEEDDTLNKYKSIQDTHNEHTTTDEIKSAGQEESPVKGSIQGEGELQEITFAEEDLNQNSTVLQAEEDTHNEHTTNDEIKSAEQEESPIKGNIQGENELQERASAPADEDLNQNATVLQAEAEDAFEDASLKGGEPIVEEPSGAGTESADKAEFVTPEPQPLEEGPLDDDKEEYHYYSTSSSPPSPKSKKKTRDVEMI</sequence>
<feature type="compositionally biased region" description="Low complexity" evidence="1">
    <location>
        <begin position="415"/>
        <end position="428"/>
    </location>
</feature>
<dbReference type="InterPro" id="IPR007461">
    <property type="entry name" value="Ysc84_actin-binding"/>
</dbReference>
<feature type="compositionally biased region" description="Basic and acidic residues" evidence="1">
    <location>
        <begin position="618"/>
        <end position="634"/>
    </location>
</feature>
<proteinExistence type="predicted"/>
<dbReference type="PANTHER" id="PTHR15629">
    <property type="entry name" value="SH3YL1 PROTEIN"/>
    <property type="match status" value="1"/>
</dbReference>
<feature type="compositionally biased region" description="Polar residues" evidence="1">
    <location>
        <begin position="381"/>
        <end position="404"/>
    </location>
</feature>
<feature type="compositionally biased region" description="Low complexity" evidence="1">
    <location>
        <begin position="497"/>
        <end position="510"/>
    </location>
</feature>
<name>A0A2B7WUH0_9EURO</name>
<accession>A0A2B7WUH0</accession>
<gene>
    <name evidence="3" type="ORF">GX51_04342</name>
</gene>
<feature type="region of interest" description="Disordered" evidence="1">
    <location>
        <begin position="73"/>
        <end position="106"/>
    </location>
</feature>
<protein>
    <recommendedName>
        <fullName evidence="2">Ysc84 actin-binding domain-containing protein</fullName>
    </recommendedName>
</protein>
<feature type="compositionally biased region" description="Basic and acidic residues" evidence="1">
    <location>
        <begin position="557"/>
        <end position="578"/>
    </location>
</feature>
<evidence type="ECO:0000313" key="4">
    <source>
        <dbReference type="Proteomes" id="UP000224080"/>
    </source>
</evidence>
<evidence type="ECO:0000259" key="2">
    <source>
        <dbReference type="Pfam" id="PF04366"/>
    </source>
</evidence>
<dbReference type="EMBL" id="PDNC01000053">
    <property type="protein sequence ID" value="PGH03024.1"/>
    <property type="molecule type" value="Genomic_DNA"/>
</dbReference>
<reference evidence="3 4" key="1">
    <citation type="submission" date="2017-10" db="EMBL/GenBank/DDBJ databases">
        <title>Comparative genomics in systemic dimorphic fungi from Ajellomycetaceae.</title>
        <authorList>
            <person name="Munoz J.F."/>
            <person name="Mcewen J.G."/>
            <person name="Clay O.K."/>
            <person name="Cuomo C.A."/>
        </authorList>
    </citation>
    <scope>NUCLEOTIDE SEQUENCE [LARGE SCALE GENOMIC DNA]</scope>
    <source>
        <strain evidence="3 4">UAMH130</strain>
    </source>
</reference>
<dbReference type="OrthoDB" id="443981at2759"/>
<keyword evidence="4" id="KW-1185">Reference proteome</keyword>